<evidence type="ECO:0000313" key="2">
    <source>
        <dbReference type="EnsemblMetazoa" id="G7119.1:cds"/>
    </source>
</evidence>
<feature type="compositionally biased region" description="Basic and acidic residues" evidence="1">
    <location>
        <begin position="178"/>
        <end position="195"/>
    </location>
</feature>
<evidence type="ECO:0000313" key="3">
    <source>
        <dbReference type="Proteomes" id="UP000005408"/>
    </source>
</evidence>
<proteinExistence type="predicted"/>
<protein>
    <submittedName>
        <fullName evidence="2">Uncharacterized protein</fullName>
    </submittedName>
</protein>
<evidence type="ECO:0000256" key="1">
    <source>
        <dbReference type="SAM" id="MobiDB-lite"/>
    </source>
</evidence>
<dbReference type="Proteomes" id="UP000005408">
    <property type="component" value="Unassembled WGS sequence"/>
</dbReference>
<name>A0A8W8NSB1_MAGGI</name>
<feature type="region of interest" description="Disordered" evidence="1">
    <location>
        <begin position="116"/>
        <end position="222"/>
    </location>
</feature>
<feature type="compositionally biased region" description="Acidic residues" evidence="1">
    <location>
        <begin position="203"/>
        <end position="213"/>
    </location>
</feature>
<sequence>MCMTGYDCTVEYVAGTENSCADLLSRIDHSLLADDSDICTETGPDVSDKTYEIGILDSSNFRPKDHMDSTIEDKDLDIPDKEEAFPNLDLVVEQSQDQDLTRKTHANDIRLANVDQWTVPSDNRPRTLRRAQYAEPPNPDGPSSGTSSEDEGPEALDDKFRDERTDSSDEDDIPLAELQRRIRHREERLADRPNELSDQLTLDPDDIETDETMNNDIEPLTDEQLRRDDIRSNSDDDMSIGEVKVKRPKSRSIKAKGILGILLIVVCLIGIKCRKRIKSRIIGLWNAKGDSGEYKMSVLPTYAAVKTQGGDIPTVSTAPPAETEPTATLLPQQSPETLRLTAEHGPIYPNLPRFELITSRASSLIGSAPTSITD</sequence>
<keyword evidence="3" id="KW-1185">Reference proteome</keyword>
<feature type="compositionally biased region" description="Basic and acidic residues" evidence="1">
    <location>
        <begin position="156"/>
        <end position="167"/>
    </location>
</feature>
<organism evidence="2 3">
    <name type="scientific">Magallana gigas</name>
    <name type="common">Pacific oyster</name>
    <name type="synonym">Crassostrea gigas</name>
    <dbReference type="NCBI Taxonomy" id="29159"/>
    <lineage>
        <taxon>Eukaryota</taxon>
        <taxon>Metazoa</taxon>
        <taxon>Spiralia</taxon>
        <taxon>Lophotrochozoa</taxon>
        <taxon>Mollusca</taxon>
        <taxon>Bivalvia</taxon>
        <taxon>Autobranchia</taxon>
        <taxon>Pteriomorphia</taxon>
        <taxon>Ostreida</taxon>
        <taxon>Ostreoidea</taxon>
        <taxon>Ostreidae</taxon>
        <taxon>Magallana</taxon>
    </lineage>
</organism>
<dbReference type="AlphaFoldDB" id="A0A8W8NSB1"/>
<dbReference type="EnsemblMetazoa" id="G7119.1">
    <property type="protein sequence ID" value="G7119.1:cds"/>
    <property type="gene ID" value="G7119"/>
</dbReference>
<reference evidence="2" key="1">
    <citation type="submission" date="2022-08" db="UniProtKB">
        <authorList>
            <consortium name="EnsemblMetazoa"/>
        </authorList>
    </citation>
    <scope>IDENTIFICATION</scope>
    <source>
        <strain evidence="2">05x7-T-G4-1.051#20</strain>
    </source>
</reference>
<accession>A0A8W8NSB1</accession>